<proteinExistence type="predicted"/>
<dbReference type="EMBL" id="BNDX01000018">
    <property type="protein sequence ID" value="GHI35575.1"/>
    <property type="molecule type" value="Genomic_DNA"/>
</dbReference>
<evidence type="ECO:0000313" key="1">
    <source>
        <dbReference type="EMBL" id="GHI35575.1"/>
    </source>
</evidence>
<sequence length="127" mass="14065">MERVPELRLELRDLLGGGRRSQGCVINGSVHTEPGRETVPRHIERGKACVSHAMTLDRTTNMSDLTSPWHSVGSSHSAHPRHRLKFAAPVLLLKLLSRRTSRGATQEIEAELRVEREAASQAEDGGR</sequence>
<organism evidence="1 2">
    <name type="scientific">Streptomyces daghestanicus</name>
    <dbReference type="NCBI Taxonomy" id="66885"/>
    <lineage>
        <taxon>Bacteria</taxon>
        <taxon>Bacillati</taxon>
        <taxon>Actinomycetota</taxon>
        <taxon>Actinomycetes</taxon>
        <taxon>Kitasatosporales</taxon>
        <taxon>Streptomycetaceae</taxon>
        <taxon>Streptomyces</taxon>
    </lineage>
</organism>
<comment type="caution">
    <text evidence="1">The sequence shown here is derived from an EMBL/GenBank/DDBJ whole genome shotgun (WGS) entry which is preliminary data.</text>
</comment>
<evidence type="ECO:0000313" key="2">
    <source>
        <dbReference type="Proteomes" id="UP001052655"/>
    </source>
</evidence>
<accession>A0ABQ3QE98</accession>
<reference evidence="1" key="1">
    <citation type="submission" date="2024-05" db="EMBL/GenBank/DDBJ databases">
        <title>Whole genome shotgun sequence of Streptomyces daghestanicus NBRC 12762.</title>
        <authorList>
            <person name="Komaki H."/>
            <person name="Tamura T."/>
        </authorList>
    </citation>
    <scope>NUCLEOTIDE SEQUENCE</scope>
    <source>
        <strain evidence="1">NBRC 12762</strain>
    </source>
</reference>
<name>A0ABQ3QE98_9ACTN</name>
<dbReference type="Proteomes" id="UP001052655">
    <property type="component" value="Unassembled WGS sequence"/>
</dbReference>
<keyword evidence="2" id="KW-1185">Reference proteome</keyword>
<gene>
    <name evidence="1" type="ORF">Sdagh_73050</name>
</gene>
<protein>
    <submittedName>
        <fullName evidence="1">Uncharacterized protein</fullName>
    </submittedName>
</protein>